<organism evidence="1 2">
    <name type="scientific">Leptotrichia wadei</name>
    <dbReference type="NCBI Taxonomy" id="157687"/>
    <lineage>
        <taxon>Bacteria</taxon>
        <taxon>Fusobacteriati</taxon>
        <taxon>Fusobacteriota</taxon>
        <taxon>Fusobacteriia</taxon>
        <taxon>Fusobacteriales</taxon>
        <taxon>Leptotrichiaceae</taxon>
        <taxon>Leptotrichia</taxon>
    </lineage>
</organism>
<gene>
    <name evidence="1" type="ORF">JMUB3934_2143</name>
</gene>
<proteinExistence type="predicted"/>
<dbReference type="EMBL" id="AP019835">
    <property type="protein sequence ID" value="BBM50831.1"/>
    <property type="molecule type" value="Genomic_DNA"/>
</dbReference>
<name>A0A510KJL9_9FUSO</name>
<accession>A0A510KJL9</accession>
<dbReference type="Proteomes" id="UP000321501">
    <property type="component" value="Chromosome"/>
</dbReference>
<reference evidence="1 2" key="1">
    <citation type="submission" date="2019-07" db="EMBL/GenBank/DDBJ databases">
        <title>Complete Genome Sequence of Leptotrichia wadei Strain JMUB3934.</title>
        <authorList>
            <person name="Watanabe S."/>
            <person name="Cui L."/>
        </authorList>
    </citation>
    <scope>NUCLEOTIDE SEQUENCE [LARGE SCALE GENOMIC DNA]</scope>
    <source>
        <strain evidence="1 2">JMUB3934</strain>
    </source>
</reference>
<evidence type="ECO:0000313" key="1">
    <source>
        <dbReference type="EMBL" id="BBM50831.1"/>
    </source>
</evidence>
<protein>
    <submittedName>
        <fullName evidence="1">Uncharacterized protein</fullName>
    </submittedName>
</protein>
<dbReference type="AlphaFoldDB" id="A0A510KJL9"/>
<sequence length="55" mass="6635">MLFFINAMFVEALNIKERKRKWLKEKVEKILSKISEIKNNIIVVVKNSDYFLFQS</sequence>
<dbReference type="RefSeq" id="WP_172617801.1">
    <property type="nucleotide sequence ID" value="NZ_AP019835.1"/>
</dbReference>
<evidence type="ECO:0000313" key="2">
    <source>
        <dbReference type="Proteomes" id="UP000321501"/>
    </source>
</evidence>